<comment type="caution">
    <text evidence="1">The sequence shown here is derived from an EMBL/GenBank/DDBJ whole genome shotgun (WGS) entry which is preliminary data.</text>
</comment>
<protein>
    <submittedName>
        <fullName evidence="1">Uncharacterized protein</fullName>
    </submittedName>
</protein>
<gene>
    <name evidence="1" type="ORF">FNV44_02645</name>
</gene>
<dbReference type="EMBL" id="VKID01000001">
    <property type="protein sequence ID" value="TRX99957.1"/>
    <property type="molecule type" value="Genomic_DNA"/>
</dbReference>
<dbReference type="RefSeq" id="WP_012242541.1">
    <property type="nucleotide sequence ID" value="NZ_JACAOE010000001.1"/>
</dbReference>
<dbReference type="GeneID" id="41338767"/>
<dbReference type="Proteomes" id="UP000315938">
    <property type="component" value="Unassembled WGS sequence"/>
</dbReference>
<reference evidence="1 2" key="1">
    <citation type="submission" date="2019-07" db="EMBL/GenBank/DDBJ databases">
        <title>Genome sequence of Acholeplasma laidlawii strain with increased resistance to erythromycin.</title>
        <authorList>
            <person name="Medvedeva E.S."/>
            <person name="Baranova N.B."/>
            <person name="Siniagina M.N."/>
            <person name="Mouzykantov A."/>
            <person name="Chernova O.A."/>
            <person name="Chernov V.M."/>
        </authorList>
    </citation>
    <scope>NUCLEOTIDE SEQUENCE [LARGE SCALE GENOMIC DNA]</scope>
    <source>
        <strain evidence="1 2">PG8REry</strain>
    </source>
</reference>
<evidence type="ECO:0000313" key="1">
    <source>
        <dbReference type="EMBL" id="TRX99957.1"/>
    </source>
</evidence>
<dbReference type="AlphaFoldDB" id="A0A553IIC6"/>
<evidence type="ECO:0000313" key="2">
    <source>
        <dbReference type="Proteomes" id="UP000315938"/>
    </source>
</evidence>
<name>A0A553IIC6_ACHLA</name>
<organism evidence="1 2">
    <name type="scientific">Acholeplasma laidlawii</name>
    <dbReference type="NCBI Taxonomy" id="2148"/>
    <lineage>
        <taxon>Bacteria</taxon>
        <taxon>Bacillati</taxon>
        <taxon>Mycoplasmatota</taxon>
        <taxon>Mollicutes</taxon>
        <taxon>Acholeplasmatales</taxon>
        <taxon>Acholeplasmataceae</taxon>
        <taxon>Acholeplasma</taxon>
    </lineage>
</organism>
<accession>A0A553IIC6</accession>
<proteinExistence type="predicted"/>
<sequence length="174" mass="20599">MKGKMLDLYERWEESGHLNSRLKAISEMISKRATQRQVAEYLGITEKTLIKLRKAHPKLNKAFQYGDEELKEKLVDAMYQRAVGFEYEETQTVIEETKSGTKKRITKYKKQSLPEITAIKYLLITKFGIEYNEKKAEIELMTKRLEKGEEVWINEYRDEESISTPRVRKQSKKQ</sequence>